<keyword evidence="6 9" id="KW-1133">Transmembrane helix</keyword>
<comment type="subcellular location">
    <subcellularLocation>
        <location evidence="1">Cell membrane</location>
        <topology evidence="1">Multi-pass membrane protein</topology>
    </subcellularLocation>
</comment>
<dbReference type="PANTHER" id="PTHR21716:SF53">
    <property type="entry name" value="PERMEASE PERM-RELATED"/>
    <property type="match status" value="1"/>
</dbReference>
<feature type="transmembrane region" description="Helical" evidence="9">
    <location>
        <begin position="38"/>
        <end position="58"/>
    </location>
</feature>
<evidence type="ECO:0000313" key="10">
    <source>
        <dbReference type="EMBL" id="MBC5688270.1"/>
    </source>
</evidence>
<keyword evidence="3" id="KW-0813">Transport</keyword>
<evidence type="ECO:0000313" key="11">
    <source>
        <dbReference type="Proteomes" id="UP000652477"/>
    </source>
</evidence>
<evidence type="ECO:0000256" key="6">
    <source>
        <dbReference type="ARBA" id="ARBA00022989"/>
    </source>
</evidence>
<accession>A0A923LGF4</accession>
<keyword evidence="7 9" id="KW-0472">Membrane</keyword>
<comment type="caution">
    <text evidence="10">The sequence shown here is derived from an EMBL/GenBank/DDBJ whole genome shotgun (WGS) entry which is preliminary data.</text>
</comment>
<evidence type="ECO:0000256" key="1">
    <source>
        <dbReference type="ARBA" id="ARBA00004651"/>
    </source>
</evidence>
<feature type="transmembrane region" description="Helical" evidence="9">
    <location>
        <begin position="116"/>
        <end position="141"/>
    </location>
</feature>
<dbReference type="InterPro" id="IPR002549">
    <property type="entry name" value="AI-2E-like"/>
</dbReference>
<dbReference type="GO" id="GO:0055085">
    <property type="term" value="P:transmembrane transport"/>
    <property type="evidence" value="ECO:0007669"/>
    <property type="project" value="TreeGrafter"/>
</dbReference>
<organism evidence="10 11">
    <name type="scientific">Mediterraneibacter hominis</name>
    <dbReference type="NCBI Taxonomy" id="2763054"/>
    <lineage>
        <taxon>Bacteria</taxon>
        <taxon>Bacillati</taxon>
        <taxon>Bacillota</taxon>
        <taxon>Clostridia</taxon>
        <taxon>Lachnospirales</taxon>
        <taxon>Lachnospiraceae</taxon>
        <taxon>Mediterraneibacter</taxon>
    </lineage>
</organism>
<dbReference type="Pfam" id="PF01594">
    <property type="entry name" value="AI-2E_transport"/>
    <property type="match status" value="1"/>
</dbReference>
<evidence type="ECO:0000256" key="4">
    <source>
        <dbReference type="ARBA" id="ARBA00022475"/>
    </source>
</evidence>
<gene>
    <name evidence="10" type="ORF">H8S37_04920</name>
</gene>
<keyword evidence="11" id="KW-1185">Reference proteome</keyword>
<feature type="transmembrane region" description="Helical" evidence="9">
    <location>
        <begin position="78"/>
        <end position="95"/>
    </location>
</feature>
<evidence type="ECO:0000256" key="9">
    <source>
        <dbReference type="SAM" id="Phobius"/>
    </source>
</evidence>
<feature type="transmembrane region" description="Helical" evidence="9">
    <location>
        <begin position="271"/>
        <end position="297"/>
    </location>
</feature>
<feature type="transmembrane region" description="Helical" evidence="9">
    <location>
        <begin position="340"/>
        <end position="358"/>
    </location>
</feature>
<dbReference type="EMBL" id="JACOPF010000001">
    <property type="protein sequence ID" value="MBC5688270.1"/>
    <property type="molecule type" value="Genomic_DNA"/>
</dbReference>
<evidence type="ECO:0000256" key="7">
    <source>
        <dbReference type="ARBA" id="ARBA00023136"/>
    </source>
</evidence>
<feature type="transmembrane region" description="Helical" evidence="9">
    <location>
        <begin position="370"/>
        <end position="403"/>
    </location>
</feature>
<evidence type="ECO:0000256" key="5">
    <source>
        <dbReference type="ARBA" id="ARBA00022692"/>
    </source>
</evidence>
<feature type="region of interest" description="Disordered" evidence="8">
    <location>
        <begin position="437"/>
        <end position="459"/>
    </location>
</feature>
<dbReference type="Proteomes" id="UP000652477">
    <property type="component" value="Unassembled WGS sequence"/>
</dbReference>
<dbReference type="AlphaFoldDB" id="A0A923LGF4"/>
<evidence type="ECO:0000256" key="2">
    <source>
        <dbReference type="ARBA" id="ARBA00009773"/>
    </source>
</evidence>
<dbReference type="GO" id="GO:0005886">
    <property type="term" value="C:plasma membrane"/>
    <property type="evidence" value="ECO:0007669"/>
    <property type="project" value="UniProtKB-SubCell"/>
</dbReference>
<keyword evidence="5 9" id="KW-0812">Transmembrane</keyword>
<sequence>MKEETQQDVQKREPPKSGYYIKQPVLKNKGASKLRQQFGKGMTIFVVIAACILFYFALLRLTIISDILAKIIHVLKPIIYGMAIAYLLNPIVKFADRHLLPVIKKKFPKLKKKEQLTRGMGIMAGLLVLIAVVVALFNMMIPELYRSIRDMVITVPSQMNHFLESFSKMNAENSAIGKFAAEVLAEAAKFLQNWMRTDLLEQVNVVMSGLTVGVINIISEMLNIVIGMIVSVYVLFSKEKFSRQCKKIVYAVFKPSNANMILHLTIKSNEIFGGFIIGKIIDSAIIGVLCFIGLSLLDMPYTMLVSVIVGVTNVIPFFGPYIGAIPSAILILLSDPRMGIYFIIFILCLQQLDGNIIGPKILGDSTGLSAFWVVFSILLGGGLFGFLGMILGVPTFAVIYYIVNMIVNNRLERKKLPTNTNCYDKFSYVDSDGTYVHSDENEMNNTERGEKKHADSSTK</sequence>
<keyword evidence="4" id="KW-1003">Cell membrane</keyword>
<name>A0A923LGF4_9FIRM</name>
<comment type="similarity">
    <text evidence="2">Belongs to the autoinducer-2 exporter (AI-2E) (TC 2.A.86) family.</text>
</comment>
<proteinExistence type="inferred from homology"/>
<evidence type="ECO:0000256" key="8">
    <source>
        <dbReference type="SAM" id="MobiDB-lite"/>
    </source>
</evidence>
<reference evidence="10" key="1">
    <citation type="submission" date="2020-08" db="EMBL/GenBank/DDBJ databases">
        <title>Genome public.</title>
        <authorList>
            <person name="Liu C."/>
            <person name="Sun Q."/>
        </authorList>
    </citation>
    <scope>NUCLEOTIDE SEQUENCE</scope>
    <source>
        <strain evidence="10">NSJ-55</strain>
    </source>
</reference>
<dbReference type="RefSeq" id="WP_186874895.1">
    <property type="nucleotide sequence ID" value="NZ_JACOPF010000001.1"/>
</dbReference>
<dbReference type="PANTHER" id="PTHR21716">
    <property type="entry name" value="TRANSMEMBRANE PROTEIN"/>
    <property type="match status" value="1"/>
</dbReference>
<feature type="transmembrane region" description="Helical" evidence="9">
    <location>
        <begin position="303"/>
        <end position="333"/>
    </location>
</feature>
<protein>
    <submittedName>
        <fullName evidence="10">AI-2E family transporter</fullName>
    </submittedName>
</protein>
<feature type="transmembrane region" description="Helical" evidence="9">
    <location>
        <begin position="214"/>
        <end position="236"/>
    </location>
</feature>
<evidence type="ECO:0000256" key="3">
    <source>
        <dbReference type="ARBA" id="ARBA00022448"/>
    </source>
</evidence>